<dbReference type="PRINTS" id="PR00380">
    <property type="entry name" value="KINESINHEAVY"/>
</dbReference>
<dbReference type="Proteomes" id="UP000271162">
    <property type="component" value="Unassembled WGS sequence"/>
</dbReference>
<feature type="coiled-coil region" evidence="13">
    <location>
        <begin position="368"/>
        <end position="395"/>
    </location>
</feature>
<dbReference type="InterPro" id="IPR019821">
    <property type="entry name" value="Kinesin_motor_CS"/>
</dbReference>
<dbReference type="InterPro" id="IPR036961">
    <property type="entry name" value="Kinesin_motor_dom_sf"/>
</dbReference>
<keyword evidence="9 12" id="KW-0505">Motor protein</keyword>
<name>A0A0N4XY33_NIPBR</name>
<dbReference type="PANTHER" id="PTHR47970:SF12">
    <property type="entry name" value="KINESIN FAMILY MEMBER 11"/>
    <property type="match status" value="1"/>
</dbReference>
<accession>A0A0N4XY33</accession>
<feature type="compositionally biased region" description="Basic and acidic residues" evidence="14">
    <location>
        <begin position="980"/>
        <end position="989"/>
    </location>
</feature>
<dbReference type="Gene3D" id="3.40.850.10">
    <property type="entry name" value="Kinesin motor domain"/>
    <property type="match status" value="1"/>
</dbReference>
<reference evidence="16 17" key="2">
    <citation type="submission" date="2018-11" db="EMBL/GenBank/DDBJ databases">
        <authorList>
            <consortium name="Pathogen Informatics"/>
        </authorList>
    </citation>
    <scope>NUCLEOTIDE SEQUENCE [LARGE SCALE GENOMIC DNA]</scope>
</reference>
<keyword evidence="11" id="KW-0131">Cell cycle</keyword>
<feature type="region of interest" description="Disordered" evidence="14">
    <location>
        <begin position="978"/>
        <end position="1003"/>
    </location>
</feature>
<keyword evidence="6" id="KW-0498">Mitosis</keyword>
<evidence type="ECO:0000256" key="14">
    <source>
        <dbReference type="SAM" id="MobiDB-lite"/>
    </source>
</evidence>
<dbReference type="GO" id="GO:0008017">
    <property type="term" value="F:microtubule binding"/>
    <property type="evidence" value="ECO:0007669"/>
    <property type="project" value="InterPro"/>
</dbReference>
<keyword evidence="4" id="KW-0493">Microtubule</keyword>
<keyword evidence="3" id="KW-0132">Cell division</keyword>
<evidence type="ECO:0000256" key="11">
    <source>
        <dbReference type="ARBA" id="ARBA00023306"/>
    </source>
</evidence>
<dbReference type="GO" id="GO:0051301">
    <property type="term" value="P:cell division"/>
    <property type="evidence" value="ECO:0007669"/>
    <property type="project" value="UniProtKB-KW"/>
</dbReference>
<protein>
    <submittedName>
        <fullName evidence="18">Kinesin-like protein</fullName>
    </submittedName>
</protein>
<dbReference type="PROSITE" id="PS00411">
    <property type="entry name" value="KINESIN_MOTOR_1"/>
    <property type="match status" value="1"/>
</dbReference>
<keyword evidence="5 12" id="KW-0547">Nucleotide-binding</keyword>
<sequence>MSKKVDKINVRVAVRVRPMNDKEKADNSVSVVRVEEKKMMVTCKAKSFSAFDKVYGPSTSQERIYAEMVSPQVERVLAGYNCTLFAYGQTGTGKTYTMEGGNGERSSYRQDPSTGIIPRAVEHIFEELEKSVGVMKMVFLLRLMNESIKNTEEYSVRVSYLELYNEELFDLLAATTDDRERLRIFDDPSKKGMVVISGAEELPVRDRSEVYALLKRGAEKRTTAATLMNLNSSRSHSIFTVSVVIRENTPNGEELVKQGKLNLVDLAGSEHIGRSGAEGKRAKEAGNINQSLLTLGRVITALTTSAPHVPYRESKLTRLLQDSLGGSTITSIIATLSPASCNYEESISTLEYAARAKSIRNHPECNQKLSRKALLKEYNEEIEKLRRDLRTAREKNGIFLSQESYEYVHCLLDRASFYKMLKCFRGMEQEIAVKTEQLRELEGQLDVAIGKLQKFIEDQELMDEQYRELYHRNKRLEDKLRLRVDELDDTKKELATTTDRLHAIDKAFEDTHKLATRLYLYLKETREMVFDQQLEIEDWWTKEEYLSDLIAQNKQVIVATRSKILSEILSCSSAISSFVESSSAHREQVDKAIGSLLYSQVGKLDECNDGATNASEILFKWVTSISELLATVAPKILESSNCLAVHGEERLTQQTTDLGAMVGEVLNQFAVVGEETSKLTSTLQELRKQSDLMLEKHREYIEEDRQHRVDSIDELRKQQQRTQKIVELAQAIIAESQQYDEEREDVLKRMESHGDNTEEKNKAQIEAWDRTFSAHEDAMQKSISLADGTAVSIATLVKDKTAAVSKVLKETAATVLEMDVNVKEGVENLAAETKAVSNEAYDAARQSVETISKECGLIKELIAESEATRKEGENKQVMSESSLVRDIRHHHGEMNKEVLAMVEENWLSPKQTGKTPQKRHHPVAKDSEIPHVPKKDKILVSKGYNLETPKRANIRTRESLLEVQNICLSPDSLMASRKTSHLENIKEEPSQSSCDRSNNSMEI</sequence>
<dbReference type="GO" id="GO:0072686">
    <property type="term" value="C:mitotic spindle"/>
    <property type="evidence" value="ECO:0007669"/>
    <property type="project" value="TreeGrafter"/>
</dbReference>
<keyword evidence="2" id="KW-0963">Cytoplasm</keyword>
<evidence type="ECO:0000256" key="10">
    <source>
        <dbReference type="ARBA" id="ARBA00023212"/>
    </source>
</evidence>
<evidence type="ECO:0000256" key="1">
    <source>
        <dbReference type="ARBA" id="ARBA00004245"/>
    </source>
</evidence>
<evidence type="ECO:0000256" key="8">
    <source>
        <dbReference type="ARBA" id="ARBA00023054"/>
    </source>
</evidence>
<evidence type="ECO:0000256" key="9">
    <source>
        <dbReference type="ARBA" id="ARBA00023175"/>
    </source>
</evidence>
<dbReference type="InterPro" id="IPR047149">
    <property type="entry name" value="KIF11-like"/>
</dbReference>
<dbReference type="AlphaFoldDB" id="A0A0N4XY33"/>
<dbReference type="GO" id="GO:0005634">
    <property type="term" value="C:nucleus"/>
    <property type="evidence" value="ECO:0007669"/>
    <property type="project" value="TreeGrafter"/>
</dbReference>
<feature type="region of interest" description="Disordered" evidence="14">
    <location>
        <begin position="908"/>
        <end position="929"/>
    </location>
</feature>
<evidence type="ECO:0000256" key="13">
    <source>
        <dbReference type="SAM" id="Coils"/>
    </source>
</evidence>
<dbReference type="GO" id="GO:0005876">
    <property type="term" value="C:spindle microtubule"/>
    <property type="evidence" value="ECO:0007669"/>
    <property type="project" value="TreeGrafter"/>
</dbReference>
<dbReference type="EMBL" id="UYSL01019948">
    <property type="protein sequence ID" value="VDL71551.1"/>
    <property type="molecule type" value="Genomic_DNA"/>
</dbReference>
<evidence type="ECO:0000256" key="7">
    <source>
        <dbReference type="ARBA" id="ARBA00022840"/>
    </source>
</evidence>
<dbReference type="Pfam" id="PF00225">
    <property type="entry name" value="Kinesin"/>
    <property type="match status" value="1"/>
</dbReference>
<gene>
    <name evidence="16" type="ORF">NBR_LOCUS7962</name>
</gene>
<dbReference type="OMA" id="RRECNEE"/>
<dbReference type="GO" id="GO:0005524">
    <property type="term" value="F:ATP binding"/>
    <property type="evidence" value="ECO:0007669"/>
    <property type="project" value="UniProtKB-UniRule"/>
</dbReference>
<dbReference type="GO" id="GO:0008574">
    <property type="term" value="F:plus-end-directed microtubule motor activity"/>
    <property type="evidence" value="ECO:0007669"/>
    <property type="project" value="TreeGrafter"/>
</dbReference>
<comment type="similarity">
    <text evidence="12">Belongs to the TRAFAC class myosin-kinesin ATPase superfamily. Kinesin family.</text>
</comment>
<dbReference type="GO" id="GO:0007018">
    <property type="term" value="P:microtubule-based movement"/>
    <property type="evidence" value="ECO:0007669"/>
    <property type="project" value="InterPro"/>
</dbReference>
<dbReference type="SUPFAM" id="SSF52540">
    <property type="entry name" value="P-loop containing nucleoside triphosphate hydrolases"/>
    <property type="match status" value="1"/>
</dbReference>
<evidence type="ECO:0000313" key="17">
    <source>
        <dbReference type="Proteomes" id="UP000271162"/>
    </source>
</evidence>
<dbReference type="WBParaSite" id="NBR_0000796101-mRNA-1">
    <property type="protein sequence ID" value="NBR_0000796101-mRNA-1"/>
    <property type="gene ID" value="NBR_0000796101"/>
</dbReference>
<feature type="binding site" evidence="12">
    <location>
        <begin position="88"/>
        <end position="95"/>
    </location>
    <ligand>
        <name>ATP</name>
        <dbReference type="ChEBI" id="CHEBI:30616"/>
    </ligand>
</feature>
<dbReference type="InterPro" id="IPR027417">
    <property type="entry name" value="P-loop_NTPase"/>
</dbReference>
<evidence type="ECO:0000256" key="6">
    <source>
        <dbReference type="ARBA" id="ARBA00022776"/>
    </source>
</evidence>
<organism evidence="18">
    <name type="scientific">Nippostrongylus brasiliensis</name>
    <name type="common">Rat hookworm</name>
    <dbReference type="NCBI Taxonomy" id="27835"/>
    <lineage>
        <taxon>Eukaryota</taxon>
        <taxon>Metazoa</taxon>
        <taxon>Ecdysozoa</taxon>
        <taxon>Nematoda</taxon>
        <taxon>Chromadorea</taxon>
        <taxon>Rhabditida</taxon>
        <taxon>Rhabditina</taxon>
        <taxon>Rhabditomorpha</taxon>
        <taxon>Strongyloidea</taxon>
        <taxon>Heligmosomidae</taxon>
        <taxon>Nippostrongylus</taxon>
    </lineage>
</organism>
<dbReference type="FunFam" id="3.40.850.10:FF:000051">
    <property type="entry name" value="Kinesin-like protein bimC"/>
    <property type="match status" value="1"/>
</dbReference>
<dbReference type="GO" id="GO:0051231">
    <property type="term" value="P:spindle elongation"/>
    <property type="evidence" value="ECO:0007669"/>
    <property type="project" value="TreeGrafter"/>
</dbReference>
<evidence type="ECO:0000256" key="12">
    <source>
        <dbReference type="PROSITE-ProRule" id="PRU00283"/>
    </source>
</evidence>
<dbReference type="SMART" id="SM00129">
    <property type="entry name" value="KISc"/>
    <property type="match status" value="1"/>
</dbReference>
<dbReference type="PANTHER" id="PTHR47970">
    <property type="entry name" value="KINESIN-LIKE PROTEIN KIF11"/>
    <property type="match status" value="1"/>
</dbReference>
<evidence type="ECO:0000256" key="2">
    <source>
        <dbReference type="ARBA" id="ARBA00022490"/>
    </source>
</evidence>
<feature type="coiled-coil region" evidence="13">
    <location>
        <begin position="424"/>
        <end position="493"/>
    </location>
</feature>
<dbReference type="PROSITE" id="PS50067">
    <property type="entry name" value="KINESIN_MOTOR_2"/>
    <property type="match status" value="1"/>
</dbReference>
<dbReference type="STRING" id="27835.A0A0N4XY33"/>
<evidence type="ECO:0000256" key="5">
    <source>
        <dbReference type="ARBA" id="ARBA00022741"/>
    </source>
</evidence>
<dbReference type="InterPro" id="IPR001752">
    <property type="entry name" value="Kinesin_motor_dom"/>
</dbReference>
<evidence type="ECO:0000256" key="4">
    <source>
        <dbReference type="ARBA" id="ARBA00022701"/>
    </source>
</evidence>
<proteinExistence type="inferred from homology"/>
<evidence type="ECO:0000313" key="16">
    <source>
        <dbReference type="EMBL" id="VDL71551.1"/>
    </source>
</evidence>
<keyword evidence="17" id="KW-1185">Reference proteome</keyword>
<keyword evidence="7 12" id="KW-0067">ATP-binding</keyword>
<evidence type="ECO:0000259" key="15">
    <source>
        <dbReference type="PROSITE" id="PS50067"/>
    </source>
</evidence>
<evidence type="ECO:0000256" key="3">
    <source>
        <dbReference type="ARBA" id="ARBA00022618"/>
    </source>
</evidence>
<keyword evidence="10" id="KW-0206">Cytoskeleton</keyword>
<feature type="domain" description="Kinesin motor" evidence="15">
    <location>
        <begin position="9"/>
        <end position="359"/>
    </location>
</feature>
<keyword evidence="8 13" id="KW-0175">Coiled coil</keyword>
<reference evidence="18" key="1">
    <citation type="submission" date="2017-02" db="UniProtKB">
        <authorList>
            <consortium name="WormBaseParasite"/>
        </authorList>
    </citation>
    <scope>IDENTIFICATION</scope>
</reference>
<feature type="compositionally biased region" description="Polar residues" evidence="14">
    <location>
        <begin position="990"/>
        <end position="1003"/>
    </location>
</feature>
<evidence type="ECO:0000313" key="18">
    <source>
        <dbReference type="WBParaSite" id="NBR_0000796101-mRNA-1"/>
    </source>
</evidence>
<dbReference type="GO" id="GO:0090307">
    <property type="term" value="P:mitotic spindle assembly"/>
    <property type="evidence" value="ECO:0007669"/>
    <property type="project" value="TreeGrafter"/>
</dbReference>
<comment type="subcellular location">
    <subcellularLocation>
        <location evidence="1">Cytoplasm</location>
        <location evidence="1">Cytoskeleton</location>
    </subcellularLocation>
</comment>